<organism evidence="2 3">
    <name type="scientific">Melipona bicolor</name>
    <dbReference type="NCBI Taxonomy" id="60889"/>
    <lineage>
        <taxon>Eukaryota</taxon>
        <taxon>Metazoa</taxon>
        <taxon>Ecdysozoa</taxon>
        <taxon>Arthropoda</taxon>
        <taxon>Hexapoda</taxon>
        <taxon>Insecta</taxon>
        <taxon>Pterygota</taxon>
        <taxon>Neoptera</taxon>
        <taxon>Endopterygota</taxon>
        <taxon>Hymenoptera</taxon>
        <taxon>Apocrita</taxon>
        <taxon>Aculeata</taxon>
        <taxon>Apoidea</taxon>
        <taxon>Anthophila</taxon>
        <taxon>Apidae</taxon>
        <taxon>Melipona</taxon>
    </lineage>
</organism>
<evidence type="ECO:0000313" key="2">
    <source>
        <dbReference type="EMBL" id="KAK1131895.1"/>
    </source>
</evidence>
<dbReference type="EMBL" id="JAHYIQ010000005">
    <property type="protein sequence ID" value="KAK1131895.1"/>
    <property type="molecule type" value="Genomic_DNA"/>
</dbReference>
<dbReference type="AlphaFoldDB" id="A0AA40KT74"/>
<feature type="region of interest" description="Disordered" evidence="1">
    <location>
        <begin position="86"/>
        <end position="118"/>
    </location>
</feature>
<comment type="caution">
    <text evidence="2">The sequence shown here is derived from an EMBL/GenBank/DDBJ whole genome shotgun (WGS) entry which is preliminary data.</text>
</comment>
<accession>A0AA40KT74</accession>
<evidence type="ECO:0000313" key="3">
    <source>
        <dbReference type="Proteomes" id="UP001177670"/>
    </source>
</evidence>
<feature type="compositionally biased region" description="Basic and acidic residues" evidence="1">
    <location>
        <begin position="86"/>
        <end position="102"/>
    </location>
</feature>
<name>A0AA40KT74_9HYME</name>
<gene>
    <name evidence="2" type="ORF">K0M31_016043</name>
</gene>
<protein>
    <submittedName>
        <fullName evidence="2">Uncharacterized protein</fullName>
    </submittedName>
</protein>
<evidence type="ECO:0000256" key="1">
    <source>
        <dbReference type="SAM" id="MobiDB-lite"/>
    </source>
</evidence>
<proteinExistence type="predicted"/>
<keyword evidence="3" id="KW-1185">Reference proteome</keyword>
<sequence>MLKIEKPSTKATILHGVEGIGKCGGDRMKSAQELGYGKHETVKSKSHDVGHGFKVENIKYYGELKGYDFKSYGTIDKPVLVVSAHEKSHLHGPEKNGHDKTCHSKTSSSSAMQSYGLSKVAGERPAEKSVYADHYYHRSSHSKPQNAYQVYQETKYSYNVSGVPGTPAQASAAAAFFARSVTQSTILLAIARVHLFPPKIYGSAVHSSQRSLFLLAVCNCPLSGYRLFT</sequence>
<reference evidence="2" key="1">
    <citation type="submission" date="2021-10" db="EMBL/GenBank/DDBJ databases">
        <title>Melipona bicolor Genome sequencing and assembly.</title>
        <authorList>
            <person name="Araujo N.S."/>
            <person name="Arias M.C."/>
        </authorList>
    </citation>
    <scope>NUCLEOTIDE SEQUENCE</scope>
    <source>
        <strain evidence="2">USP_2M_L1-L4_2017</strain>
        <tissue evidence="2">Whole body</tissue>
    </source>
</reference>
<feature type="compositionally biased region" description="Polar residues" evidence="1">
    <location>
        <begin position="104"/>
        <end position="116"/>
    </location>
</feature>
<dbReference type="Proteomes" id="UP001177670">
    <property type="component" value="Unassembled WGS sequence"/>
</dbReference>